<comment type="caution">
    <text evidence="19">The sequence shown here is derived from an EMBL/GenBank/DDBJ whole genome shotgun (WGS) entry which is preliminary data.</text>
</comment>
<dbReference type="InterPro" id="IPR000086">
    <property type="entry name" value="NUDIX_hydrolase_dom"/>
</dbReference>
<evidence type="ECO:0000256" key="8">
    <source>
        <dbReference type="ARBA" id="ARBA00022842"/>
    </source>
</evidence>
<feature type="domain" description="Nudix hydrolase" evidence="18">
    <location>
        <begin position="1"/>
        <end position="122"/>
    </location>
</feature>
<dbReference type="InterPro" id="IPR047127">
    <property type="entry name" value="MutT-like"/>
</dbReference>
<comment type="catalytic activity">
    <reaction evidence="11">
        <text>8-oxo-GTP + H2O = 8-oxo-GMP + diphosphate + H(+)</text>
        <dbReference type="Rhea" id="RHEA:67616"/>
        <dbReference type="ChEBI" id="CHEBI:15377"/>
        <dbReference type="ChEBI" id="CHEBI:15378"/>
        <dbReference type="ChEBI" id="CHEBI:33019"/>
        <dbReference type="ChEBI" id="CHEBI:143553"/>
        <dbReference type="ChEBI" id="CHEBI:145694"/>
    </reaction>
</comment>
<dbReference type="EC" id="3.6.1.55" evidence="12"/>
<gene>
    <name evidence="19" type="ORF">ACFFF7_06165</name>
</gene>
<dbReference type="PRINTS" id="PR00502">
    <property type="entry name" value="NUDIXFAMILY"/>
</dbReference>
<evidence type="ECO:0000256" key="17">
    <source>
        <dbReference type="RuleBase" id="RU003476"/>
    </source>
</evidence>
<evidence type="ECO:0000256" key="13">
    <source>
        <dbReference type="ARBA" id="ARBA00040794"/>
    </source>
</evidence>
<dbReference type="CDD" id="cd03425">
    <property type="entry name" value="NUDIX_MutT_NudA_like"/>
    <property type="match status" value="1"/>
</dbReference>
<proteinExistence type="inferred from homology"/>
<dbReference type="PROSITE" id="PS51462">
    <property type="entry name" value="NUDIX"/>
    <property type="match status" value="1"/>
</dbReference>
<dbReference type="EMBL" id="JBHLTL010000004">
    <property type="protein sequence ID" value="MFC0588995.1"/>
    <property type="molecule type" value="Genomic_DNA"/>
</dbReference>
<evidence type="ECO:0000256" key="15">
    <source>
        <dbReference type="ARBA" id="ARBA00041979"/>
    </source>
</evidence>
<evidence type="ECO:0000256" key="11">
    <source>
        <dbReference type="ARBA" id="ARBA00036904"/>
    </source>
</evidence>
<dbReference type="InterPro" id="IPR020476">
    <property type="entry name" value="Nudix_hydrolase"/>
</dbReference>
<organism evidence="19 20">
    <name type="scientific">Novosphingobium aquiterrae</name>
    <dbReference type="NCBI Taxonomy" id="624388"/>
    <lineage>
        <taxon>Bacteria</taxon>
        <taxon>Pseudomonadati</taxon>
        <taxon>Pseudomonadota</taxon>
        <taxon>Alphaproteobacteria</taxon>
        <taxon>Sphingomonadales</taxon>
        <taxon>Sphingomonadaceae</taxon>
        <taxon>Novosphingobium</taxon>
    </lineage>
</organism>
<evidence type="ECO:0000256" key="1">
    <source>
        <dbReference type="ARBA" id="ARBA00001946"/>
    </source>
</evidence>
<protein>
    <recommendedName>
        <fullName evidence="13">8-oxo-dGTP diphosphatase</fullName>
        <ecNumber evidence="12">3.6.1.55</ecNumber>
    </recommendedName>
    <alternativeName>
        <fullName evidence="16">7,8-dihydro-8-oxoguanine-triphosphatase</fullName>
    </alternativeName>
    <alternativeName>
        <fullName evidence="15">Mutator protein MutT</fullName>
    </alternativeName>
    <alternativeName>
        <fullName evidence="14">dGTP pyrophosphohydrolase</fullName>
    </alternativeName>
</protein>
<dbReference type="PROSITE" id="PS00893">
    <property type="entry name" value="NUDIX_BOX"/>
    <property type="match status" value="1"/>
</dbReference>
<name>A0ABV6PGN6_9SPHN</name>
<dbReference type="RefSeq" id="WP_379480506.1">
    <property type="nucleotide sequence ID" value="NZ_JBHLTL010000004.1"/>
</dbReference>
<evidence type="ECO:0000256" key="3">
    <source>
        <dbReference type="ARBA" id="ARBA00022457"/>
    </source>
</evidence>
<evidence type="ECO:0000256" key="6">
    <source>
        <dbReference type="ARBA" id="ARBA00022763"/>
    </source>
</evidence>
<comment type="catalytic activity">
    <reaction evidence="10">
        <text>8-oxo-dGTP + H2O = 8-oxo-dGMP + diphosphate + H(+)</text>
        <dbReference type="Rhea" id="RHEA:31575"/>
        <dbReference type="ChEBI" id="CHEBI:15377"/>
        <dbReference type="ChEBI" id="CHEBI:15378"/>
        <dbReference type="ChEBI" id="CHEBI:33019"/>
        <dbReference type="ChEBI" id="CHEBI:63224"/>
        <dbReference type="ChEBI" id="CHEBI:77896"/>
        <dbReference type="EC" id="3.6.1.55"/>
    </reaction>
</comment>
<keyword evidence="9" id="KW-0234">DNA repair</keyword>
<keyword evidence="6" id="KW-0227">DNA damage</keyword>
<comment type="cofactor">
    <cofactor evidence="1">
        <name>Mg(2+)</name>
        <dbReference type="ChEBI" id="CHEBI:18420"/>
    </cofactor>
</comment>
<dbReference type="Pfam" id="PF00293">
    <property type="entry name" value="NUDIX"/>
    <property type="match status" value="1"/>
</dbReference>
<dbReference type="PANTHER" id="PTHR47707">
    <property type="entry name" value="8-OXO-DGTP DIPHOSPHATASE"/>
    <property type="match status" value="1"/>
</dbReference>
<evidence type="ECO:0000256" key="5">
    <source>
        <dbReference type="ARBA" id="ARBA00022723"/>
    </source>
</evidence>
<evidence type="ECO:0000256" key="16">
    <source>
        <dbReference type="ARBA" id="ARBA00042798"/>
    </source>
</evidence>
<evidence type="ECO:0000313" key="19">
    <source>
        <dbReference type="EMBL" id="MFC0588995.1"/>
    </source>
</evidence>
<dbReference type="GO" id="GO:0016787">
    <property type="term" value="F:hydrolase activity"/>
    <property type="evidence" value="ECO:0007669"/>
    <property type="project" value="UniProtKB-KW"/>
</dbReference>
<keyword evidence="4" id="KW-0235">DNA replication</keyword>
<dbReference type="SUPFAM" id="SSF55811">
    <property type="entry name" value="Nudix"/>
    <property type="match status" value="1"/>
</dbReference>
<keyword evidence="5" id="KW-0479">Metal-binding</keyword>
<keyword evidence="20" id="KW-1185">Reference proteome</keyword>
<keyword evidence="3" id="KW-0515">Mutator protein</keyword>
<evidence type="ECO:0000259" key="18">
    <source>
        <dbReference type="PROSITE" id="PS51462"/>
    </source>
</evidence>
<dbReference type="Proteomes" id="UP001589943">
    <property type="component" value="Unassembled WGS sequence"/>
</dbReference>
<sequence length="126" mass="13729">MAVALINDGGEVLMQRRPPDKAHGGLWEFPGGKVETAETLVSALLREIEEELGIGLDPDALEPLSFAARPEQPHVVLLYICREWHGVPTAIEASAIGWFSLDELAALSMPPLDQPLACALHRSLKR</sequence>
<evidence type="ECO:0000256" key="9">
    <source>
        <dbReference type="ARBA" id="ARBA00023204"/>
    </source>
</evidence>
<evidence type="ECO:0000256" key="10">
    <source>
        <dbReference type="ARBA" id="ARBA00035861"/>
    </source>
</evidence>
<dbReference type="PANTHER" id="PTHR47707:SF1">
    <property type="entry name" value="NUDIX HYDROLASE FAMILY PROTEIN"/>
    <property type="match status" value="1"/>
</dbReference>
<dbReference type="Gene3D" id="3.90.79.10">
    <property type="entry name" value="Nucleoside Triphosphate Pyrophosphohydrolase"/>
    <property type="match status" value="1"/>
</dbReference>
<evidence type="ECO:0000256" key="14">
    <source>
        <dbReference type="ARBA" id="ARBA00041592"/>
    </source>
</evidence>
<keyword evidence="7 17" id="KW-0378">Hydrolase</keyword>
<evidence type="ECO:0000313" key="20">
    <source>
        <dbReference type="Proteomes" id="UP001589943"/>
    </source>
</evidence>
<dbReference type="InterPro" id="IPR020084">
    <property type="entry name" value="NUDIX_hydrolase_CS"/>
</dbReference>
<evidence type="ECO:0000256" key="4">
    <source>
        <dbReference type="ARBA" id="ARBA00022705"/>
    </source>
</evidence>
<evidence type="ECO:0000256" key="7">
    <source>
        <dbReference type="ARBA" id="ARBA00022801"/>
    </source>
</evidence>
<comment type="similarity">
    <text evidence="2 17">Belongs to the Nudix hydrolase family.</text>
</comment>
<keyword evidence="8" id="KW-0460">Magnesium</keyword>
<accession>A0ABV6PGN6</accession>
<evidence type="ECO:0000256" key="12">
    <source>
        <dbReference type="ARBA" id="ARBA00038905"/>
    </source>
</evidence>
<dbReference type="InterPro" id="IPR015797">
    <property type="entry name" value="NUDIX_hydrolase-like_dom_sf"/>
</dbReference>
<reference evidence="19 20" key="1">
    <citation type="submission" date="2024-09" db="EMBL/GenBank/DDBJ databases">
        <authorList>
            <person name="Sun Q."/>
            <person name="Mori K."/>
        </authorList>
    </citation>
    <scope>NUCLEOTIDE SEQUENCE [LARGE SCALE GENOMIC DNA]</scope>
    <source>
        <strain evidence="19 20">NCAIM B.02537</strain>
    </source>
</reference>
<evidence type="ECO:0000256" key="2">
    <source>
        <dbReference type="ARBA" id="ARBA00005582"/>
    </source>
</evidence>